<dbReference type="OrthoDB" id="9181667at2"/>
<reference evidence="1 2" key="1">
    <citation type="submission" date="2019-03" db="EMBL/GenBank/DDBJ databases">
        <title>Genome sequence of Thiobacillaceae bacterium LSR1, a sulfur-oxidizing bacterium isolated from freshwater sediment.</title>
        <authorList>
            <person name="Li S."/>
        </authorList>
    </citation>
    <scope>NUCLEOTIDE SEQUENCE [LARGE SCALE GENOMIC DNA]</scope>
    <source>
        <strain evidence="1 2">LSR1</strain>
    </source>
</reference>
<sequence>MKFQHLPVGARFEYEGKTYVKTGPIAAASETGAQRMIPRHAVLNPLDGAGERAPARAARKLAEATVLAAFERYHAECLGLAGAEAGPALAAARGRFLAALAD</sequence>
<evidence type="ECO:0000313" key="2">
    <source>
        <dbReference type="Proteomes" id="UP000295443"/>
    </source>
</evidence>
<dbReference type="RefSeq" id="WP_131444544.1">
    <property type="nucleotide sequence ID" value="NZ_SJZB01000008.1"/>
</dbReference>
<protein>
    <submittedName>
        <fullName evidence="1">Uncharacterized protein</fullName>
    </submittedName>
</protein>
<keyword evidence="2" id="KW-1185">Reference proteome</keyword>
<name>A0A4R1BNP3_9PROT</name>
<evidence type="ECO:0000313" key="1">
    <source>
        <dbReference type="EMBL" id="TCJ18916.1"/>
    </source>
</evidence>
<accession>A0A4R1BNP3</accession>
<proteinExistence type="predicted"/>
<comment type="caution">
    <text evidence="1">The sequence shown here is derived from an EMBL/GenBank/DDBJ whole genome shotgun (WGS) entry which is preliminary data.</text>
</comment>
<dbReference type="AlphaFoldDB" id="A0A4R1BNP3"/>
<dbReference type="Proteomes" id="UP000295443">
    <property type="component" value="Unassembled WGS sequence"/>
</dbReference>
<gene>
    <name evidence="1" type="ORF">EZJ19_01540</name>
</gene>
<organism evidence="1 2">
    <name type="scientific">Parasulfuritortus cantonensis</name>
    <dbReference type="NCBI Taxonomy" id="2528202"/>
    <lineage>
        <taxon>Bacteria</taxon>
        <taxon>Pseudomonadati</taxon>
        <taxon>Pseudomonadota</taxon>
        <taxon>Betaproteobacteria</taxon>
        <taxon>Nitrosomonadales</taxon>
        <taxon>Thiobacillaceae</taxon>
        <taxon>Parasulfuritortus</taxon>
    </lineage>
</organism>
<dbReference type="EMBL" id="SJZB01000008">
    <property type="protein sequence ID" value="TCJ18916.1"/>
    <property type="molecule type" value="Genomic_DNA"/>
</dbReference>